<sequence>MLNRITVFHHINLFLLFLIFGNPILAQNSSSIHNFEATLDELDTAIFEFLNGDAKAFKSLWSHTENITIAGGFGGAIEKGWESINKRLDRVGAVYAKAEFNSERINYGSGDKFGFLVQHEQIKFYSTSNTLESERNYRVTMIFRLEEDGWKLIHRHADASMNWQAPE</sequence>
<accession>A0A0W8FXZ3</accession>
<dbReference type="SUPFAM" id="SSF54427">
    <property type="entry name" value="NTF2-like"/>
    <property type="match status" value="1"/>
</dbReference>
<proteinExistence type="predicted"/>
<feature type="domain" description="SnoaL-like" evidence="1">
    <location>
        <begin position="49"/>
        <end position="157"/>
    </location>
</feature>
<dbReference type="InterPro" id="IPR032710">
    <property type="entry name" value="NTF2-like_dom_sf"/>
</dbReference>
<organism evidence="2">
    <name type="scientific">hydrocarbon metagenome</name>
    <dbReference type="NCBI Taxonomy" id="938273"/>
    <lineage>
        <taxon>unclassified sequences</taxon>
        <taxon>metagenomes</taxon>
        <taxon>ecological metagenomes</taxon>
    </lineage>
</organism>
<protein>
    <recommendedName>
        <fullName evidence="1">SnoaL-like domain-containing protein</fullName>
    </recommendedName>
</protein>
<evidence type="ECO:0000313" key="2">
    <source>
        <dbReference type="EMBL" id="KUG25681.1"/>
    </source>
</evidence>
<dbReference type="Pfam" id="PF13474">
    <property type="entry name" value="SnoaL_3"/>
    <property type="match status" value="1"/>
</dbReference>
<reference evidence="2" key="1">
    <citation type="journal article" date="2015" name="Proc. Natl. Acad. Sci. U.S.A.">
        <title>Networks of energetic and metabolic interactions define dynamics in microbial communities.</title>
        <authorList>
            <person name="Embree M."/>
            <person name="Liu J.K."/>
            <person name="Al-Bassam M.M."/>
            <person name="Zengler K."/>
        </authorList>
    </citation>
    <scope>NUCLEOTIDE SEQUENCE</scope>
</reference>
<dbReference type="AlphaFoldDB" id="A0A0W8FXZ3"/>
<name>A0A0W8FXZ3_9ZZZZ</name>
<dbReference type="InterPro" id="IPR037401">
    <property type="entry name" value="SnoaL-like"/>
</dbReference>
<comment type="caution">
    <text evidence="2">The sequence shown here is derived from an EMBL/GenBank/DDBJ whole genome shotgun (WGS) entry which is preliminary data.</text>
</comment>
<dbReference type="EMBL" id="LNQE01000627">
    <property type="protein sequence ID" value="KUG25681.1"/>
    <property type="molecule type" value="Genomic_DNA"/>
</dbReference>
<dbReference type="Gene3D" id="3.10.450.50">
    <property type="match status" value="1"/>
</dbReference>
<gene>
    <name evidence="2" type="ORF">ASZ90_004491</name>
</gene>
<evidence type="ECO:0000259" key="1">
    <source>
        <dbReference type="Pfam" id="PF13474"/>
    </source>
</evidence>